<dbReference type="AlphaFoldDB" id="A0A0J1B8N0"/>
<protein>
    <submittedName>
        <fullName evidence="2">Uncharacterized protein</fullName>
    </submittedName>
</protein>
<proteinExistence type="predicted"/>
<dbReference type="Proteomes" id="UP000036367">
    <property type="component" value="Unassembled WGS sequence"/>
</dbReference>
<evidence type="ECO:0000256" key="1">
    <source>
        <dbReference type="SAM" id="MobiDB-lite"/>
    </source>
</evidence>
<dbReference type="EMBL" id="LECT01000040">
    <property type="protein sequence ID" value="KLU03180.1"/>
    <property type="molecule type" value="Genomic_DNA"/>
</dbReference>
<evidence type="ECO:0000313" key="3">
    <source>
        <dbReference type="Proteomes" id="UP000036367"/>
    </source>
</evidence>
<reference evidence="2" key="1">
    <citation type="submission" date="2015-05" db="EMBL/GenBank/DDBJ databases">
        <title>Permanent draft genome of Rhodopirellula islandicus K833.</title>
        <authorList>
            <person name="Kizina J."/>
            <person name="Richter M."/>
            <person name="Glockner F.O."/>
            <person name="Harder J."/>
        </authorList>
    </citation>
    <scope>NUCLEOTIDE SEQUENCE [LARGE SCALE GENOMIC DNA]</scope>
    <source>
        <strain evidence="2">K833</strain>
    </source>
</reference>
<keyword evidence="3" id="KW-1185">Reference proteome</keyword>
<comment type="caution">
    <text evidence="2">The sequence shown here is derived from an EMBL/GenBank/DDBJ whole genome shotgun (WGS) entry which is preliminary data.</text>
</comment>
<feature type="region of interest" description="Disordered" evidence="1">
    <location>
        <begin position="13"/>
        <end position="33"/>
    </location>
</feature>
<sequence>MTSLSQLAVANTSSLPVASKHQLADADTDPSDATLTQMTPFVYEATN</sequence>
<gene>
    <name evidence="2" type="ORF">RISK_004809</name>
</gene>
<accession>A0A0J1B8N0</accession>
<name>A0A0J1B8N0_RHOIS</name>
<dbReference type="STRING" id="595434.RISK_004809"/>
<evidence type="ECO:0000313" key="2">
    <source>
        <dbReference type="EMBL" id="KLU03180.1"/>
    </source>
</evidence>
<organism evidence="2 3">
    <name type="scientific">Rhodopirellula islandica</name>
    <dbReference type="NCBI Taxonomy" id="595434"/>
    <lineage>
        <taxon>Bacteria</taxon>
        <taxon>Pseudomonadati</taxon>
        <taxon>Planctomycetota</taxon>
        <taxon>Planctomycetia</taxon>
        <taxon>Pirellulales</taxon>
        <taxon>Pirellulaceae</taxon>
        <taxon>Rhodopirellula</taxon>
    </lineage>
</organism>